<dbReference type="AlphaFoldDB" id="A0A4S4CAJ2"/>
<dbReference type="OrthoDB" id="367880at2"/>
<gene>
    <name evidence="2" type="ORF">E6C55_00265</name>
</gene>
<feature type="region of interest" description="Disordered" evidence="1">
    <location>
        <begin position="1"/>
        <end position="25"/>
    </location>
</feature>
<comment type="caution">
    <text evidence="2">The sequence shown here is derived from an EMBL/GenBank/DDBJ whole genome shotgun (WGS) entry which is preliminary data.</text>
</comment>
<reference evidence="2 3" key="1">
    <citation type="submission" date="2019-04" db="EMBL/GenBank/DDBJ databases">
        <title>Cohnella sp. nov. isolated from preserved vegetables.</title>
        <authorList>
            <person name="Lin S.-Y."/>
            <person name="Hung M.-H."/>
            <person name="Young C.-C."/>
        </authorList>
    </citation>
    <scope>NUCLEOTIDE SEQUENCE [LARGE SCALE GENOMIC DNA]</scope>
    <source>
        <strain evidence="2 3">CC-MHH1044</strain>
    </source>
</reference>
<keyword evidence="3" id="KW-1185">Reference proteome</keyword>
<feature type="compositionally biased region" description="Basic residues" evidence="1">
    <location>
        <begin position="1"/>
        <end position="22"/>
    </location>
</feature>
<dbReference type="Proteomes" id="UP000310636">
    <property type="component" value="Unassembled WGS sequence"/>
</dbReference>
<accession>A0A4S4CAJ2</accession>
<sequence>MAKRSKKKTNTPRAKRMNRHGRLQSAASWLKKYPGERYIYGYRKHFGVDTGTAIAELKILGVPLSEEMIQSARASAEALVKQKQARKNKRMLRRQEEESSEFPDSDETYAYIAGYTNWGFPYGITWAEMERFADQDSLDDLVPPRPPSQPCTSADERERPYVEDGGREEVPFDIEEFIRYYSSSRNEFM</sequence>
<evidence type="ECO:0000313" key="3">
    <source>
        <dbReference type="Proteomes" id="UP000310636"/>
    </source>
</evidence>
<proteinExistence type="predicted"/>
<organism evidence="2 3">
    <name type="scientific">Cohnella fermenti</name>
    <dbReference type="NCBI Taxonomy" id="2565925"/>
    <lineage>
        <taxon>Bacteria</taxon>
        <taxon>Bacillati</taxon>
        <taxon>Bacillota</taxon>
        <taxon>Bacilli</taxon>
        <taxon>Bacillales</taxon>
        <taxon>Paenibacillaceae</taxon>
        <taxon>Cohnella</taxon>
    </lineage>
</organism>
<dbReference type="EMBL" id="SSOB01000001">
    <property type="protein sequence ID" value="THF84458.1"/>
    <property type="molecule type" value="Genomic_DNA"/>
</dbReference>
<protein>
    <submittedName>
        <fullName evidence="2">Uncharacterized protein</fullName>
    </submittedName>
</protein>
<evidence type="ECO:0000256" key="1">
    <source>
        <dbReference type="SAM" id="MobiDB-lite"/>
    </source>
</evidence>
<feature type="compositionally biased region" description="Basic and acidic residues" evidence="1">
    <location>
        <begin position="154"/>
        <end position="166"/>
    </location>
</feature>
<name>A0A4S4CAJ2_9BACL</name>
<evidence type="ECO:0000313" key="2">
    <source>
        <dbReference type="EMBL" id="THF84458.1"/>
    </source>
</evidence>
<dbReference type="RefSeq" id="WP_136367773.1">
    <property type="nucleotide sequence ID" value="NZ_SSOB01000001.1"/>
</dbReference>
<feature type="region of interest" description="Disordered" evidence="1">
    <location>
        <begin position="137"/>
        <end position="166"/>
    </location>
</feature>